<dbReference type="EMBL" id="SNYS01000005">
    <property type="protein sequence ID" value="TDQ71256.1"/>
    <property type="molecule type" value="Genomic_DNA"/>
</dbReference>
<evidence type="ECO:0000313" key="3">
    <source>
        <dbReference type="Proteomes" id="UP000294855"/>
    </source>
</evidence>
<dbReference type="PROSITE" id="PS51742">
    <property type="entry name" value="PPC"/>
    <property type="match status" value="1"/>
</dbReference>
<protein>
    <submittedName>
        <fullName evidence="2">Putative DNA-binding protein with PD1-like motif</fullName>
    </submittedName>
</protein>
<dbReference type="CDD" id="cd11378">
    <property type="entry name" value="DUF296"/>
    <property type="match status" value="1"/>
</dbReference>
<evidence type="ECO:0000313" key="2">
    <source>
        <dbReference type="EMBL" id="TDQ71256.1"/>
    </source>
</evidence>
<dbReference type="InterPro" id="IPR005175">
    <property type="entry name" value="PPC_dom"/>
</dbReference>
<dbReference type="RefSeq" id="WP_133516828.1">
    <property type="nucleotide sequence ID" value="NZ_JAHDUW010000001.1"/>
</dbReference>
<proteinExistence type="predicted"/>
<dbReference type="GO" id="GO:0003677">
    <property type="term" value="F:DNA binding"/>
    <property type="evidence" value="ECO:0007669"/>
    <property type="project" value="UniProtKB-KW"/>
</dbReference>
<reference evidence="2 3" key="1">
    <citation type="submission" date="2019-03" db="EMBL/GenBank/DDBJ databases">
        <title>Genomic Encyclopedia of Type Strains, Phase IV (KMG-IV): sequencing the most valuable type-strain genomes for metagenomic binning, comparative biology and taxonomic classification.</title>
        <authorList>
            <person name="Goeker M."/>
        </authorList>
    </citation>
    <scope>NUCLEOTIDE SEQUENCE [LARGE SCALE GENOMIC DNA]</scope>
    <source>
        <strain evidence="2 3">DSM 13328</strain>
    </source>
</reference>
<dbReference type="SUPFAM" id="SSF117856">
    <property type="entry name" value="AF0104/ALDC/Ptd012-like"/>
    <property type="match status" value="1"/>
</dbReference>
<dbReference type="AlphaFoldDB" id="A0A484F8Q6"/>
<organism evidence="2 3">
    <name type="scientific">Methanimicrococcus blatticola</name>
    <dbReference type="NCBI Taxonomy" id="91560"/>
    <lineage>
        <taxon>Archaea</taxon>
        <taxon>Methanobacteriati</taxon>
        <taxon>Methanobacteriota</taxon>
        <taxon>Stenosarchaea group</taxon>
        <taxon>Methanomicrobia</taxon>
        <taxon>Methanosarcinales</taxon>
        <taxon>Methanosarcinaceae</taxon>
        <taxon>Methanimicrococcus</taxon>
    </lineage>
</organism>
<evidence type="ECO:0000259" key="1">
    <source>
        <dbReference type="PROSITE" id="PS51742"/>
    </source>
</evidence>
<dbReference type="PANTHER" id="PTHR34988:SF1">
    <property type="entry name" value="DNA-BINDING PROTEIN"/>
    <property type="match status" value="1"/>
</dbReference>
<keyword evidence="2" id="KW-0238">DNA-binding</keyword>
<dbReference type="Gene3D" id="3.30.1330.80">
    <property type="entry name" value="Hypothetical protein, similar to alpha- acetolactate decarboxylase, domain 2"/>
    <property type="match status" value="1"/>
</dbReference>
<dbReference type="OrthoDB" id="371648at2157"/>
<sequence>MDYRVGQIGRVFTVRMDHGEDLLESLKTLAAKENIQAATFVLLGAIESGNLVIGPKKNERPPNKMWTSFEEAHEIVGVGNLFREKGEPIVHLHAGLGRAEDGRIGCVRKDNQVFMVIEAFVFELTGFEAERVWDDIEGYAPITFKK</sequence>
<dbReference type="Proteomes" id="UP000294855">
    <property type="component" value="Unassembled WGS sequence"/>
</dbReference>
<dbReference type="PANTHER" id="PTHR34988">
    <property type="entry name" value="PROTEIN, PUTATIVE-RELATED"/>
    <property type="match status" value="1"/>
</dbReference>
<feature type="domain" description="PPC" evidence="1">
    <location>
        <begin position="6"/>
        <end position="145"/>
    </location>
</feature>
<accession>A0A484F8Q6</accession>
<comment type="caution">
    <text evidence="2">The sequence shown here is derived from an EMBL/GenBank/DDBJ whole genome shotgun (WGS) entry which is preliminary data.</text>
</comment>
<gene>
    <name evidence="2" type="ORF">C7391_0362</name>
</gene>
<keyword evidence="3" id="KW-1185">Reference proteome</keyword>
<dbReference type="Pfam" id="PF03479">
    <property type="entry name" value="PCC"/>
    <property type="match status" value="1"/>
</dbReference>
<name>A0A484F8Q6_9EURY</name>